<dbReference type="Proteomes" id="UP000235388">
    <property type="component" value="Unassembled WGS sequence"/>
</dbReference>
<evidence type="ECO:0000313" key="3">
    <source>
        <dbReference type="EMBL" id="PLW58907.1"/>
    </source>
</evidence>
<reference evidence="3 4" key="1">
    <citation type="submission" date="2017-11" db="EMBL/GenBank/DDBJ databases">
        <title>De novo assembly and phasing of dikaryotic genomes from two isolates of Puccinia coronata f. sp. avenae, the causal agent of oat crown rust.</title>
        <authorList>
            <person name="Miller M.E."/>
            <person name="Zhang Y."/>
            <person name="Omidvar V."/>
            <person name="Sperschneider J."/>
            <person name="Schwessinger B."/>
            <person name="Raley C."/>
            <person name="Palmer J.M."/>
            <person name="Garnica D."/>
            <person name="Upadhyaya N."/>
            <person name="Rathjen J."/>
            <person name="Taylor J.M."/>
            <person name="Park R.F."/>
            <person name="Dodds P.N."/>
            <person name="Hirsch C.D."/>
            <person name="Kianian S.F."/>
            <person name="Figueroa M."/>
        </authorList>
    </citation>
    <scope>NUCLEOTIDE SEQUENCE [LARGE SCALE GENOMIC DNA]</scope>
    <source>
        <strain evidence="3">12NC29</strain>
    </source>
</reference>
<evidence type="ECO:0000256" key="2">
    <source>
        <dbReference type="SAM" id="MobiDB-lite"/>
    </source>
</evidence>
<sequence>MNHPTELQLTKPDTSHEKEISVTAPKKGTRRNAEEEEDALDGHLFACLNLLDQYSQSYDDLQSHLRSAFLNLSKAKSILGYSRVGLHSYDMSARVPNKTVSIHTGTSADPYDLDHIHALDREETFRLVHHHDDHNGTAIRDTAKEASSSSSSSAVAVKKCSEWKPGSGAETTARNRKKKHAAEKPHQSNEHPAHPDDDDHHHLDQNETTNRRNPITQFSPLPPPPLLHAQSHFDTSLHSIIRIVNLRADILSMHSSIIQNQKNHS</sequence>
<organism evidence="3 4">
    <name type="scientific">Puccinia coronata f. sp. avenae</name>
    <dbReference type="NCBI Taxonomy" id="200324"/>
    <lineage>
        <taxon>Eukaryota</taxon>
        <taxon>Fungi</taxon>
        <taxon>Dikarya</taxon>
        <taxon>Basidiomycota</taxon>
        <taxon>Pucciniomycotina</taxon>
        <taxon>Pucciniomycetes</taxon>
        <taxon>Pucciniales</taxon>
        <taxon>Pucciniaceae</taxon>
        <taxon>Puccinia</taxon>
    </lineage>
</organism>
<gene>
    <name evidence="3" type="ORF">PCANC_00330</name>
</gene>
<dbReference type="GO" id="GO:0051082">
    <property type="term" value="F:unfolded protein binding"/>
    <property type="evidence" value="ECO:0007669"/>
    <property type="project" value="TreeGrafter"/>
</dbReference>
<feature type="region of interest" description="Disordered" evidence="2">
    <location>
        <begin position="142"/>
        <end position="230"/>
    </location>
</feature>
<feature type="compositionally biased region" description="Polar residues" evidence="2">
    <location>
        <begin position="1"/>
        <end position="12"/>
    </location>
</feature>
<keyword evidence="4" id="KW-1185">Reference proteome</keyword>
<dbReference type="EMBL" id="PGCJ01000001">
    <property type="protein sequence ID" value="PLW58907.1"/>
    <property type="molecule type" value="Genomic_DNA"/>
</dbReference>
<dbReference type="OrthoDB" id="2507707at2759"/>
<dbReference type="Pfam" id="PF21730">
    <property type="entry name" value="Vma22_CCDC115"/>
    <property type="match status" value="1"/>
</dbReference>
<dbReference type="PANTHER" id="PTHR31996">
    <property type="entry name" value="COILED-COIL DOMAIN-CONTAINING PROTEIN 115"/>
    <property type="match status" value="1"/>
</dbReference>
<name>A0A2N5W9K2_9BASI</name>
<dbReference type="GO" id="GO:0070072">
    <property type="term" value="P:vacuolar proton-transporting V-type ATPase complex assembly"/>
    <property type="evidence" value="ECO:0007669"/>
    <property type="project" value="InterPro"/>
</dbReference>
<dbReference type="InterPro" id="IPR040357">
    <property type="entry name" value="Vma22/CCDC115"/>
</dbReference>
<comment type="caution">
    <text evidence="3">The sequence shown here is derived from an EMBL/GenBank/DDBJ whole genome shotgun (WGS) entry which is preliminary data.</text>
</comment>
<protein>
    <recommendedName>
        <fullName evidence="1">Vacuolar ATPase assembly protein VMA22</fullName>
    </recommendedName>
</protein>
<dbReference type="PANTHER" id="PTHR31996:SF2">
    <property type="entry name" value="COILED-COIL DOMAIN-CONTAINING PROTEIN 115"/>
    <property type="match status" value="1"/>
</dbReference>
<proteinExistence type="predicted"/>
<accession>A0A2N5W9K2</accession>
<feature type="region of interest" description="Disordered" evidence="2">
    <location>
        <begin position="1"/>
        <end position="36"/>
    </location>
</feature>
<feature type="compositionally biased region" description="Basic and acidic residues" evidence="2">
    <location>
        <begin position="182"/>
        <end position="205"/>
    </location>
</feature>
<dbReference type="AlphaFoldDB" id="A0A2N5W9K2"/>
<dbReference type="STRING" id="200324.A0A2N5W9K2"/>
<evidence type="ECO:0000256" key="1">
    <source>
        <dbReference type="ARBA" id="ARBA00093634"/>
    </source>
</evidence>
<evidence type="ECO:0000313" key="4">
    <source>
        <dbReference type="Proteomes" id="UP000235388"/>
    </source>
</evidence>
<feature type="compositionally biased region" description="Low complexity" evidence="2">
    <location>
        <begin position="146"/>
        <end position="157"/>
    </location>
</feature>
<feature type="compositionally biased region" description="Polar residues" evidence="2">
    <location>
        <begin position="206"/>
        <end position="219"/>
    </location>
</feature>
<dbReference type="GO" id="GO:1990871">
    <property type="term" value="C:Vma12-Vma22 assembly complex"/>
    <property type="evidence" value="ECO:0007669"/>
    <property type="project" value="TreeGrafter"/>
</dbReference>